<sequence length="378" mass="42244">MSASDVSAARANGPPFAPQLCLSMIVKNEAAVIGRCLASVRPLIGAWAIVDTGSSDGTQSLIRDLLADLPGALIERPWVDFASNRNQALELARQYGDYALILDADEIIEIDRAARFPGHLDAPAYYVNQRLADSEFEYRSAKLLRHDAGWRWHGVLHEYPAVDPQPRIELLDGLRVCSFPDGARSQRPQREKYLADAKVLEAALRQEPDNARYAFYLAQSLRDAGENVRALDAYRRRAAMGGWDEEVWYARFQIAAMLERLAAGEAEIINAYLAAYETRATRAEPLCELARFLRLRHRYASAYLHARAAAELPLPADLLFLDLSVYRWRARDEQAVAAYYIDRRAESAALCEALLANPALPAGERERVAANARFGKDI</sequence>
<comment type="caution">
    <text evidence="3">The sequence shown here is derived from an EMBL/GenBank/DDBJ whole genome shotgun (WGS) entry which is preliminary data.</text>
</comment>
<dbReference type="RefSeq" id="WP_343791190.1">
    <property type="nucleotide sequence ID" value="NZ_BAAAEU010000010.1"/>
</dbReference>
<evidence type="ECO:0000256" key="1">
    <source>
        <dbReference type="ARBA" id="ARBA00038494"/>
    </source>
</evidence>
<protein>
    <recommendedName>
        <fullName evidence="2">Glycosyltransferase 2-like domain-containing protein</fullName>
    </recommendedName>
</protein>
<dbReference type="EMBL" id="BAAAEU010000010">
    <property type="protein sequence ID" value="GAA0716465.1"/>
    <property type="molecule type" value="Genomic_DNA"/>
</dbReference>
<dbReference type="InterPro" id="IPR029044">
    <property type="entry name" value="Nucleotide-diphossugar_trans"/>
</dbReference>
<name>A0ABN1IKW6_9GAMM</name>
<organism evidence="3 4">
    <name type="scientific">Dokdonella soli</name>
    <dbReference type="NCBI Taxonomy" id="529810"/>
    <lineage>
        <taxon>Bacteria</taxon>
        <taxon>Pseudomonadati</taxon>
        <taxon>Pseudomonadota</taxon>
        <taxon>Gammaproteobacteria</taxon>
        <taxon>Lysobacterales</taxon>
        <taxon>Rhodanobacteraceae</taxon>
        <taxon>Dokdonella</taxon>
    </lineage>
</organism>
<dbReference type="Gene3D" id="3.90.550.10">
    <property type="entry name" value="Spore Coat Polysaccharide Biosynthesis Protein SpsA, Chain A"/>
    <property type="match status" value="1"/>
</dbReference>
<reference evidence="3 4" key="1">
    <citation type="journal article" date="2019" name="Int. J. Syst. Evol. Microbiol.">
        <title>The Global Catalogue of Microorganisms (GCM) 10K type strain sequencing project: providing services to taxonomists for standard genome sequencing and annotation.</title>
        <authorList>
            <consortium name="The Broad Institute Genomics Platform"/>
            <consortium name="The Broad Institute Genome Sequencing Center for Infectious Disease"/>
            <person name="Wu L."/>
            <person name="Ma J."/>
        </authorList>
    </citation>
    <scope>NUCLEOTIDE SEQUENCE [LARGE SCALE GENOMIC DNA]</scope>
    <source>
        <strain evidence="3 4">JCM 15421</strain>
    </source>
</reference>
<keyword evidence="4" id="KW-1185">Reference proteome</keyword>
<evidence type="ECO:0000313" key="3">
    <source>
        <dbReference type="EMBL" id="GAA0716465.1"/>
    </source>
</evidence>
<dbReference type="InterPro" id="IPR011990">
    <property type="entry name" value="TPR-like_helical_dom_sf"/>
</dbReference>
<gene>
    <name evidence="3" type="ORF">GCM10009105_22910</name>
</gene>
<evidence type="ECO:0000313" key="4">
    <source>
        <dbReference type="Proteomes" id="UP001501523"/>
    </source>
</evidence>
<dbReference type="Gene3D" id="1.25.40.10">
    <property type="entry name" value="Tetratricopeptide repeat domain"/>
    <property type="match status" value="1"/>
</dbReference>
<dbReference type="Proteomes" id="UP001501523">
    <property type="component" value="Unassembled WGS sequence"/>
</dbReference>
<dbReference type="PANTHER" id="PTHR43630:SF2">
    <property type="entry name" value="GLYCOSYLTRANSFERASE"/>
    <property type="match status" value="1"/>
</dbReference>
<dbReference type="PANTHER" id="PTHR43630">
    <property type="entry name" value="POLY-BETA-1,6-N-ACETYL-D-GLUCOSAMINE SYNTHASE"/>
    <property type="match status" value="1"/>
</dbReference>
<dbReference type="Pfam" id="PF00535">
    <property type="entry name" value="Glycos_transf_2"/>
    <property type="match status" value="1"/>
</dbReference>
<dbReference type="InterPro" id="IPR001173">
    <property type="entry name" value="Glyco_trans_2-like"/>
</dbReference>
<feature type="domain" description="Glycosyltransferase 2-like" evidence="2">
    <location>
        <begin position="24"/>
        <end position="135"/>
    </location>
</feature>
<comment type="similarity">
    <text evidence="1">Belongs to the glycosyltransferase 2 family. WaaE/KdtX subfamily.</text>
</comment>
<proteinExistence type="inferred from homology"/>
<dbReference type="SUPFAM" id="SSF53448">
    <property type="entry name" value="Nucleotide-diphospho-sugar transferases"/>
    <property type="match status" value="1"/>
</dbReference>
<accession>A0ABN1IKW6</accession>
<evidence type="ECO:0000259" key="2">
    <source>
        <dbReference type="Pfam" id="PF00535"/>
    </source>
</evidence>